<dbReference type="InterPro" id="IPR000073">
    <property type="entry name" value="AB_hydrolase_1"/>
</dbReference>
<feature type="chain" id="PRO_5020431353" evidence="4">
    <location>
        <begin position="22"/>
        <end position="323"/>
    </location>
</feature>
<organism evidence="6 7">
    <name type="scientific">Bradyrhizobium zhanjiangense</name>
    <dbReference type="NCBI Taxonomy" id="1325107"/>
    <lineage>
        <taxon>Bacteria</taxon>
        <taxon>Pseudomonadati</taxon>
        <taxon>Pseudomonadota</taxon>
        <taxon>Alphaproteobacteria</taxon>
        <taxon>Hyphomicrobiales</taxon>
        <taxon>Nitrobacteraceae</taxon>
        <taxon>Bradyrhizobium</taxon>
    </lineage>
</organism>
<proteinExistence type="predicted"/>
<dbReference type="AlphaFoldDB" id="A0A4Q0SC21"/>
<evidence type="ECO:0000256" key="4">
    <source>
        <dbReference type="SAM" id="SignalP"/>
    </source>
</evidence>
<reference evidence="6 7" key="1">
    <citation type="submission" date="2015-04" db="EMBL/GenBank/DDBJ databases">
        <title>Comparative genomics of rhizobia nodulating Arachis hypogaea in China.</title>
        <authorList>
            <person name="Li Y."/>
        </authorList>
    </citation>
    <scope>NUCLEOTIDE SEQUENCE [LARGE SCALE GENOMIC DNA]</scope>
    <source>
        <strain evidence="6 7">CCBAU 51787</strain>
    </source>
</reference>
<keyword evidence="1 6" id="KW-0378">Hydrolase</keyword>
<gene>
    <name evidence="6" type="ORF">XH94_25080</name>
</gene>
<dbReference type="InterPro" id="IPR029058">
    <property type="entry name" value="AB_hydrolase_fold"/>
</dbReference>
<dbReference type="SUPFAM" id="SSF53474">
    <property type="entry name" value="alpha/beta-Hydrolases"/>
    <property type="match status" value="1"/>
</dbReference>
<dbReference type="Proteomes" id="UP000290565">
    <property type="component" value="Unassembled WGS sequence"/>
</dbReference>
<evidence type="ECO:0000259" key="5">
    <source>
        <dbReference type="Pfam" id="PF00561"/>
    </source>
</evidence>
<name>A0A4Q0SC21_9BRAD</name>
<evidence type="ECO:0000313" key="7">
    <source>
        <dbReference type="Proteomes" id="UP000290565"/>
    </source>
</evidence>
<evidence type="ECO:0000313" key="6">
    <source>
        <dbReference type="EMBL" id="RXH36584.1"/>
    </source>
</evidence>
<evidence type="ECO:0000256" key="1">
    <source>
        <dbReference type="ARBA" id="ARBA00022801"/>
    </source>
</evidence>
<dbReference type="PIRSF" id="PIRSF031982">
    <property type="entry name" value="UCP031982_abhydr"/>
    <property type="match status" value="1"/>
</dbReference>
<dbReference type="GO" id="GO:0016042">
    <property type="term" value="P:lipid catabolic process"/>
    <property type="evidence" value="ECO:0007669"/>
    <property type="project" value="UniProtKB-KW"/>
</dbReference>
<keyword evidence="4" id="KW-0732">Signal</keyword>
<keyword evidence="2" id="KW-0442">Lipid degradation</keyword>
<dbReference type="RefSeq" id="WP_128946296.1">
    <property type="nucleotide sequence ID" value="NZ_LBJM01000068.1"/>
</dbReference>
<comment type="caution">
    <text evidence="6">The sequence shown here is derived from an EMBL/GenBank/DDBJ whole genome shotgun (WGS) entry which is preliminary data.</text>
</comment>
<sequence length="323" mass="34353">MRSTLWAFVVTLCCLGSPAQAAGIQLLETDPALSGAIWYPCAAEPTHVALGRLSVGADFDLKGVKDCPVAGVKLPVIIFSHGRGGWFGQHHDTVEALADAGFVVAAINHPGDTYSDSSRRDTLSLWGSRPADMVRLLDFLLKDWKDRAVIDPKVGFFGFSLGASTGLVLMGTKPDFARVASLCQETTGACAQLHNGETPPDARPDARIRAAVIVDPPPTVLTRENLAAIKIPFQFWRSQFGGPGVGDGAGTARVADSLPGKPNIHVVAAGHYAFLAPCSPQLAAAVPRICTDVPTGFDRATFHRKFNAAVVKFFREQLAGDVR</sequence>
<accession>A0A4Q0SC21</accession>
<feature type="domain" description="AB hydrolase-1" evidence="5">
    <location>
        <begin position="75"/>
        <end position="184"/>
    </location>
</feature>
<dbReference type="Gene3D" id="3.40.50.1820">
    <property type="entry name" value="alpha/beta hydrolase"/>
    <property type="match status" value="1"/>
</dbReference>
<dbReference type="GO" id="GO:0003847">
    <property type="term" value="F:1-alkyl-2-acetylglycerophosphocholine esterase activity"/>
    <property type="evidence" value="ECO:0007669"/>
    <property type="project" value="TreeGrafter"/>
</dbReference>
<keyword evidence="3" id="KW-0443">Lipid metabolism</keyword>
<feature type="signal peptide" evidence="4">
    <location>
        <begin position="1"/>
        <end position="21"/>
    </location>
</feature>
<evidence type="ECO:0000256" key="3">
    <source>
        <dbReference type="ARBA" id="ARBA00023098"/>
    </source>
</evidence>
<dbReference type="PANTHER" id="PTHR10272">
    <property type="entry name" value="PLATELET-ACTIVATING FACTOR ACETYLHYDROLASE"/>
    <property type="match status" value="1"/>
</dbReference>
<protein>
    <submittedName>
        <fullName evidence="6">Hydrolase</fullName>
    </submittedName>
</protein>
<dbReference type="PANTHER" id="PTHR10272:SF0">
    <property type="entry name" value="PLATELET-ACTIVATING FACTOR ACETYLHYDROLASE"/>
    <property type="match status" value="1"/>
</dbReference>
<dbReference type="InterPro" id="IPR016986">
    <property type="entry name" value="UCP031982_abhydr"/>
</dbReference>
<dbReference type="EMBL" id="LBJM01000068">
    <property type="protein sequence ID" value="RXH36584.1"/>
    <property type="molecule type" value="Genomic_DNA"/>
</dbReference>
<dbReference type="Pfam" id="PF00561">
    <property type="entry name" value="Abhydrolase_1"/>
    <property type="match status" value="1"/>
</dbReference>
<evidence type="ECO:0000256" key="2">
    <source>
        <dbReference type="ARBA" id="ARBA00022963"/>
    </source>
</evidence>